<name>A0A8J5HZW9_ZINOF</name>
<gene>
    <name evidence="1" type="ORF">ZIOFF_012379</name>
</gene>
<dbReference type="EMBL" id="JACMSC010000003">
    <property type="protein sequence ID" value="KAG6530157.1"/>
    <property type="molecule type" value="Genomic_DNA"/>
</dbReference>
<proteinExistence type="predicted"/>
<comment type="caution">
    <text evidence="1">The sequence shown here is derived from an EMBL/GenBank/DDBJ whole genome shotgun (WGS) entry which is preliminary data.</text>
</comment>
<organism evidence="1 2">
    <name type="scientific">Zingiber officinale</name>
    <name type="common">Ginger</name>
    <name type="synonym">Amomum zingiber</name>
    <dbReference type="NCBI Taxonomy" id="94328"/>
    <lineage>
        <taxon>Eukaryota</taxon>
        <taxon>Viridiplantae</taxon>
        <taxon>Streptophyta</taxon>
        <taxon>Embryophyta</taxon>
        <taxon>Tracheophyta</taxon>
        <taxon>Spermatophyta</taxon>
        <taxon>Magnoliopsida</taxon>
        <taxon>Liliopsida</taxon>
        <taxon>Zingiberales</taxon>
        <taxon>Zingiberaceae</taxon>
        <taxon>Zingiber</taxon>
    </lineage>
</organism>
<evidence type="ECO:0000313" key="1">
    <source>
        <dbReference type="EMBL" id="KAG6530157.1"/>
    </source>
</evidence>
<sequence>MDASRKRLFSLSTSRGSIDTAGEEARYQGIPIPEGPYQLLDQYEALSRGRSPSPRIFGPQEKDLRAHLEDIEWTVSRHVLNSIWELKLINDAKKADFEYRGQLRGDLYFKDSLPEVTKAKDELLDLFIKAQNILQRVRDTPP</sequence>
<dbReference type="AlphaFoldDB" id="A0A8J5HZW9"/>
<accession>A0A8J5HZW9</accession>
<evidence type="ECO:0000313" key="2">
    <source>
        <dbReference type="Proteomes" id="UP000734854"/>
    </source>
</evidence>
<dbReference type="Proteomes" id="UP000734854">
    <property type="component" value="Unassembled WGS sequence"/>
</dbReference>
<protein>
    <submittedName>
        <fullName evidence="1">Uncharacterized protein</fullName>
    </submittedName>
</protein>
<keyword evidence="2" id="KW-1185">Reference proteome</keyword>
<reference evidence="1 2" key="1">
    <citation type="submission" date="2020-08" db="EMBL/GenBank/DDBJ databases">
        <title>Plant Genome Project.</title>
        <authorList>
            <person name="Zhang R.-G."/>
        </authorList>
    </citation>
    <scope>NUCLEOTIDE SEQUENCE [LARGE SCALE GENOMIC DNA]</scope>
    <source>
        <tissue evidence="1">Rhizome</tissue>
    </source>
</reference>